<dbReference type="AlphaFoldDB" id="A0A5C3KMB9"/>
<dbReference type="OrthoDB" id="3354387at2759"/>
<reference evidence="4 5" key="1">
    <citation type="journal article" date="2019" name="Nat. Ecol. Evol.">
        <title>Megaphylogeny resolves global patterns of mushroom evolution.</title>
        <authorList>
            <person name="Varga T."/>
            <person name="Krizsan K."/>
            <person name="Foldi C."/>
            <person name="Dima B."/>
            <person name="Sanchez-Garcia M."/>
            <person name="Sanchez-Ramirez S."/>
            <person name="Szollosi G.J."/>
            <person name="Szarkandi J.G."/>
            <person name="Papp V."/>
            <person name="Albert L."/>
            <person name="Andreopoulos W."/>
            <person name="Angelini C."/>
            <person name="Antonin V."/>
            <person name="Barry K.W."/>
            <person name="Bougher N.L."/>
            <person name="Buchanan P."/>
            <person name="Buyck B."/>
            <person name="Bense V."/>
            <person name="Catcheside P."/>
            <person name="Chovatia M."/>
            <person name="Cooper J."/>
            <person name="Damon W."/>
            <person name="Desjardin D."/>
            <person name="Finy P."/>
            <person name="Geml J."/>
            <person name="Haridas S."/>
            <person name="Hughes K."/>
            <person name="Justo A."/>
            <person name="Karasinski D."/>
            <person name="Kautmanova I."/>
            <person name="Kiss B."/>
            <person name="Kocsube S."/>
            <person name="Kotiranta H."/>
            <person name="LaButti K.M."/>
            <person name="Lechner B.E."/>
            <person name="Liimatainen K."/>
            <person name="Lipzen A."/>
            <person name="Lukacs Z."/>
            <person name="Mihaltcheva S."/>
            <person name="Morgado L.N."/>
            <person name="Niskanen T."/>
            <person name="Noordeloos M.E."/>
            <person name="Ohm R.A."/>
            <person name="Ortiz-Santana B."/>
            <person name="Ovrebo C."/>
            <person name="Racz N."/>
            <person name="Riley R."/>
            <person name="Savchenko A."/>
            <person name="Shiryaev A."/>
            <person name="Soop K."/>
            <person name="Spirin V."/>
            <person name="Szebenyi C."/>
            <person name="Tomsovsky M."/>
            <person name="Tulloss R.E."/>
            <person name="Uehling J."/>
            <person name="Grigoriev I.V."/>
            <person name="Vagvolgyi C."/>
            <person name="Papp T."/>
            <person name="Martin F.M."/>
            <person name="Miettinen O."/>
            <person name="Hibbett D.S."/>
            <person name="Nagy L.G."/>
        </authorList>
    </citation>
    <scope>NUCLEOTIDE SEQUENCE [LARGE SCALE GENOMIC DNA]</scope>
    <source>
        <strain evidence="4 5">CBS 121175</strain>
    </source>
</reference>
<dbReference type="GO" id="GO:0009820">
    <property type="term" value="P:alkaloid metabolic process"/>
    <property type="evidence" value="ECO:0007669"/>
    <property type="project" value="InterPro"/>
</dbReference>
<dbReference type="GO" id="GO:0016765">
    <property type="term" value="F:transferase activity, transferring alkyl or aryl (other than methyl) groups"/>
    <property type="evidence" value="ECO:0007669"/>
    <property type="project" value="InterPro"/>
</dbReference>
<accession>A0A5C3KMB9</accession>
<dbReference type="SFLD" id="SFLDG01162">
    <property type="entry name" value="I"/>
    <property type="match status" value="1"/>
</dbReference>
<keyword evidence="5" id="KW-1185">Reference proteome</keyword>
<dbReference type="Pfam" id="PF11991">
    <property type="entry name" value="Trp_DMAT"/>
    <property type="match status" value="1"/>
</dbReference>
<dbReference type="PANTHER" id="PTHR40627">
    <property type="entry name" value="INDOLE PRENYLTRANSFERASE TDIB-RELATED"/>
    <property type="match status" value="1"/>
</dbReference>
<feature type="region of interest" description="Disordered" evidence="3">
    <location>
        <begin position="199"/>
        <end position="222"/>
    </location>
</feature>
<proteinExistence type="inferred from homology"/>
<keyword evidence="2 4" id="KW-0808">Transferase</keyword>
<dbReference type="InterPro" id="IPR033964">
    <property type="entry name" value="ABBA"/>
</dbReference>
<name>A0A5C3KMB9_COPMA</name>
<evidence type="ECO:0000313" key="5">
    <source>
        <dbReference type="Proteomes" id="UP000307440"/>
    </source>
</evidence>
<evidence type="ECO:0000256" key="3">
    <source>
        <dbReference type="SAM" id="MobiDB-lite"/>
    </source>
</evidence>
<dbReference type="InterPro" id="IPR017795">
    <property type="entry name" value="ABBA_NscD-like"/>
</dbReference>
<evidence type="ECO:0000256" key="2">
    <source>
        <dbReference type="ARBA" id="ARBA00022679"/>
    </source>
</evidence>
<sequence>MYTPPSPVCLDQRNSGPSWVSLHGAITSLHAASFKCIKEIWTNSATNAFEEPLERPPHSTNSLNYPVPMHRPDLHEPLSQDLATTVRATAIALLGRDAVLDTPKTLCQVRGLKVYDLLTRILPFSAHSNFWWIRLGAPFAAMLDTANYDAVPQCKFLCFVYRTVIALMPPHDTPCSDSVMTIDNSPVELSWVLPPQSRDGFEASSSNQCPNGSAAKGVSKQSNNRQVRFAIEPMHPVSGRRLKGSRVLDYLTSAEGSLGLIAAAKDSMTWRKKTEQFLFPQSCDGDEIPDGSRFFVGFDFLTDGTVTLKVYYLPAPHSPTEHDSSEKRSPIALWDVDYKPLRRLVSTLDPALLKPLDFLLSYFDTLDEDHKPRIQIISMDCVTSSENRLKIYCRPKTGSSWSDAVGAFTLGGRLHTPQMEETVRDMERLWNNMFPQAHSSINCDLHMVAPLEDHEILDVDSSNGIQLDQRLHPVGGLLYYYSLFAGKGAKDSVYPKLYLPVSRYCSDDQAIARAIEDYYTEPKLRMKNTSGIAEPEDWVSKEIRNTFNHRQLSERTGIHTYVTFALKKRGSELTNYFSPEPYLY</sequence>
<organism evidence="4 5">
    <name type="scientific">Coprinopsis marcescibilis</name>
    <name type="common">Agaric fungus</name>
    <name type="synonym">Psathyrella marcescibilis</name>
    <dbReference type="NCBI Taxonomy" id="230819"/>
    <lineage>
        <taxon>Eukaryota</taxon>
        <taxon>Fungi</taxon>
        <taxon>Dikarya</taxon>
        <taxon>Basidiomycota</taxon>
        <taxon>Agaricomycotina</taxon>
        <taxon>Agaricomycetes</taxon>
        <taxon>Agaricomycetidae</taxon>
        <taxon>Agaricales</taxon>
        <taxon>Agaricineae</taxon>
        <taxon>Psathyrellaceae</taxon>
        <taxon>Coprinopsis</taxon>
    </lineage>
</organism>
<dbReference type="SFLD" id="SFLDS00036">
    <property type="entry name" value="Aromatic_Prenyltransferase"/>
    <property type="match status" value="1"/>
</dbReference>
<dbReference type="Proteomes" id="UP000307440">
    <property type="component" value="Unassembled WGS sequence"/>
</dbReference>
<gene>
    <name evidence="4" type="ORF">FA15DRAFT_672502</name>
</gene>
<dbReference type="EMBL" id="ML210266">
    <property type="protein sequence ID" value="TFK21500.1"/>
    <property type="molecule type" value="Genomic_DNA"/>
</dbReference>
<protein>
    <submittedName>
        <fullName evidence="4">Aromatic prenyltransferase</fullName>
    </submittedName>
</protein>
<evidence type="ECO:0000256" key="1">
    <source>
        <dbReference type="ARBA" id="ARBA00010209"/>
    </source>
</evidence>
<dbReference type="CDD" id="cd13929">
    <property type="entry name" value="PT-DMATS_CymD"/>
    <property type="match status" value="1"/>
</dbReference>
<dbReference type="PANTHER" id="PTHR40627:SF4">
    <property type="entry name" value="PRENYLTRANSFERASE ASQH1-RELATED"/>
    <property type="match status" value="1"/>
</dbReference>
<evidence type="ECO:0000313" key="4">
    <source>
        <dbReference type="EMBL" id="TFK21500.1"/>
    </source>
</evidence>
<dbReference type="NCBIfam" id="TIGR03429">
    <property type="entry name" value="arom_pren_DMATS"/>
    <property type="match status" value="1"/>
</dbReference>
<comment type="similarity">
    <text evidence="1">Belongs to the tryptophan dimethylallyltransferase family.</text>
</comment>